<proteinExistence type="predicted"/>
<evidence type="ECO:0008006" key="3">
    <source>
        <dbReference type="Google" id="ProtNLM"/>
    </source>
</evidence>
<dbReference type="Proteomes" id="UP001596098">
    <property type="component" value="Unassembled WGS sequence"/>
</dbReference>
<dbReference type="RefSeq" id="WP_128221829.1">
    <property type="nucleotide sequence ID" value="NZ_CP034929.1"/>
</dbReference>
<protein>
    <recommendedName>
        <fullName evidence="3">PadR family transcriptional regulator</fullName>
    </recommendedName>
</protein>
<reference evidence="2" key="1">
    <citation type="journal article" date="2019" name="Int. J. Syst. Evol. Microbiol.">
        <title>The Global Catalogue of Microorganisms (GCM) 10K type strain sequencing project: providing services to taxonomists for standard genome sequencing and annotation.</title>
        <authorList>
            <consortium name="The Broad Institute Genomics Platform"/>
            <consortium name="The Broad Institute Genome Sequencing Center for Infectious Disease"/>
            <person name="Wu L."/>
            <person name="Ma J."/>
        </authorList>
    </citation>
    <scope>NUCLEOTIDE SEQUENCE [LARGE SCALE GENOMIC DNA]</scope>
    <source>
        <strain evidence="2">DFY28</strain>
    </source>
</reference>
<name>A0ABW1QZX9_9ACTN</name>
<evidence type="ECO:0000313" key="1">
    <source>
        <dbReference type="EMBL" id="MFC6153948.1"/>
    </source>
</evidence>
<organism evidence="1 2">
    <name type="scientific">Nocardioides yefusunii</name>
    <dbReference type="NCBI Taxonomy" id="2500546"/>
    <lineage>
        <taxon>Bacteria</taxon>
        <taxon>Bacillati</taxon>
        <taxon>Actinomycetota</taxon>
        <taxon>Actinomycetes</taxon>
        <taxon>Propionibacteriales</taxon>
        <taxon>Nocardioidaceae</taxon>
        <taxon>Nocardioides</taxon>
    </lineage>
</organism>
<comment type="caution">
    <text evidence="1">The sequence shown here is derived from an EMBL/GenBank/DDBJ whole genome shotgun (WGS) entry which is preliminary data.</text>
</comment>
<gene>
    <name evidence="1" type="ORF">ACFPWU_09795</name>
</gene>
<accession>A0ABW1QZX9</accession>
<dbReference type="EMBL" id="JBHSQI010000005">
    <property type="protein sequence ID" value="MFC6153948.1"/>
    <property type="molecule type" value="Genomic_DNA"/>
</dbReference>
<sequence>MTQHLTDIHLQVLVFMSLLGEATEYDVAHVSDLPAEDCEAEFLDLAATGLAKWGGGSAGWRITDLGRAEHAKRVRRELDALEHDEPGTEALVRATLDAVTRAGGDSGDDQAAVLAATDALVARMRRFGAYSRRLAAAARGEGDEKWADVRDMLVTDLELTLG</sequence>
<keyword evidence="2" id="KW-1185">Reference proteome</keyword>
<evidence type="ECO:0000313" key="2">
    <source>
        <dbReference type="Proteomes" id="UP001596098"/>
    </source>
</evidence>